<dbReference type="Pfam" id="PF17957">
    <property type="entry name" value="Big_7"/>
    <property type="match status" value="1"/>
</dbReference>
<comment type="caution">
    <text evidence="3">The sequence shown here is derived from an EMBL/GenBank/DDBJ whole genome shotgun (WGS) entry which is preliminary data.</text>
</comment>
<protein>
    <recommendedName>
        <fullName evidence="2">SbsA Ig-like domain-containing protein</fullName>
    </recommendedName>
</protein>
<evidence type="ECO:0000313" key="3">
    <source>
        <dbReference type="EMBL" id="NMO19006.1"/>
    </source>
</evidence>
<accession>A0A848LMP4</accession>
<dbReference type="InterPro" id="IPR013783">
    <property type="entry name" value="Ig-like_fold"/>
</dbReference>
<reference evidence="3 4" key="1">
    <citation type="submission" date="2020-04" db="EMBL/GenBank/DDBJ databases">
        <title>Draft genome of Pyxidicoccus fallax type strain.</title>
        <authorList>
            <person name="Whitworth D.E."/>
        </authorList>
    </citation>
    <scope>NUCLEOTIDE SEQUENCE [LARGE SCALE GENOMIC DNA]</scope>
    <source>
        <strain evidence="3 4">DSM 14698</strain>
    </source>
</reference>
<dbReference type="AlphaFoldDB" id="A0A848LMP4"/>
<proteinExistence type="predicted"/>
<dbReference type="Pfam" id="PF13205">
    <property type="entry name" value="Big_5"/>
    <property type="match status" value="1"/>
</dbReference>
<dbReference type="InterPro" id="IPR032812">
    <property type="entry name" value="SbsA_Ig"/>
</dbReference>
<dbReference type="RefSeq" id="WP_169348264.1">
    <property type="nucleotide sequence ID" value="NZ_JABBJJ010000164.1"/>
</dbReference>
<dbReference type="EMBL" id="JABBJJ010000164">
    <property type="protein sequence ID" value="NMO19006.1"/>
    <property type="molecule type" value="Genomic_DNA"/>
</dbReference>
<dbReference type="Gene3D" id="2.60.40.10">
    <property type="entry name" value="Immunoglobulins"/>
    <property type="match status" value="1"/>
</dbReference>
<dbReference type="Gene3D" id="2.60.40.3710">
    <property type="match status" value="1"/>
</dbReference>
<keyword evidence="1" id="KW-0732">Signal</keyword>
<keyword evidence="4" id="KW-1185">Reference proteome</keyword>
<sequence>MNRLRILVTWCLFTCAACIDLPEVVDPLEEPLPEPRLEVRLASPGEATSHTNGDVPVQVVVSGGEAETVELLLGDEVLVRLSPPYSYTWSTQGVPEGRYSLAARATRKGEGFTSEVRTVVVDRTPPQVVSRTPAPGAQDVSVRAPIRIEFSEPLLRSSVTEASFSVTAGDAVLGFTMNVAADFQSVEISLVQSPPVPTALAVTVSPLVTDVAGNMLGAPTGVWSWHSPAFIPASTQTSASIGLDLNSSMSLAFDALTQAPLLAWSERIEPFGSDVFVRRWNGSEWVDLGMLPHLTDTSRRSQPHLLAMADGRILVGFLDYGDDNTPRVVVAELVDGSWRQVGLPFWCIPMGGQIQSFFMTLGENQQPIVALNDRDTSAPTERRVYVCRFKNGKWEAVGSPLGASGVGQPASLLGVGADAAGNPVVLWSQGRALTLSQWSGTQWMPRGGGVQLNPDEPLIDVSLTMSQKGIPFMAWTVHRTDGSELFRAARDTLVNPIGAGVLTSAPQVHVGRLFLKLGAQEQPIVFWSEHDNTNGRHSLHMKKWLGSQWEDARLVAVYPANAGGVALAVDEQGEILCAHPENDGQRNVISLKRFNR</sequence>
<gene>
    <name evidence="3" type="ORF">HG543_29690</name>
</gene>
<evidence type="ECO:0000256" key="1">
    <source>
        <dbReference type="ARBA" id="ARBA00022729"/>
    </source>
</evidence>
<evidence type="ECO:0000313" key="4">
    <source>
        <dbReference type="Proteomes" id="UP000518300"/>
    </source>
</evidence>
<feature type="domain" description="SbsA Ig-like" evidence="2">
    <location>
        <begin position="122"/>
        <end position="224"/>
    </location>
</feature>
<name>A0A848LMP4_9BACT</name>
<dbReference type="Proteomes" id="UP000518300">
    <property type="component" value="Unassembled WGS sequence"/>
</dbReference>
<organism evidence="3 4">
    <name type="scientific">Pyxidicoccus fallax</name>
    <dbReference type="NCBI Taxonomy" id="394095"/>
    <lineage>
        <taxon>Bacteria</taxon>
        <taxon>Pseudomonadati</taxon>
        <taxon>Myxococcota</taxon>
        <taxon>Myxococcia</taxon>
        <taxon>Myxococcales</taxon>
        <taxon>Cystobacterineae</taxon>
        <taxon>Myxococcaceae</taxon>
        <taxon>Pyxidicoccus</taxon>
    </lineage>
</organism>
<evidence type="ECO:0000259" key="2">
    <source>
        <dbReference type="Pfam" id="PF13205"/>
    </source>
</evidence>